<dbReference type="AlphaFoldDB" id="A0A6C0DXV5"/>
<protein>
    <submittedName>
        <fullName evidence="2">Uncharacterized protein</fullName>
    </submittedName>
</protein>
<dbReference type="SUPFAM" id="SSF52540">
    <property type="entry name" value="P-loop containing nucleoside triphosphate hydrolases"/>
    <property type="match status" value="1"/>
</dbReference>
<reference evidence="2" key="1">
    <citation type="journal article" date="2020" name="Nature">
        <title>Giant virus diversity and host interactions through global metagenomics.</title>
        <authorList>
            <person name="Schulz F."/>
            <person name="Roux S."/>
            <person name="Paez-Espino D."/>
            <person name="Jungbluth S."/>
            <person name="Walsh D.A."/>
            <person name="Denef V.J."/>
            <person name="McMahon K.D."/>
            <person name="Konstantinidis K.T."/>
            <person name="Eloe-Fadrosh E.A."/>
            <person name="Kyrpides N.C."/>
            <person name="Woyke T."/>
        </authorList>
    </citation>
    <scope>NUCLEOTIDE SEQUENCE</scope>
    <source>
        <strain evidence="2">GVMAG-M-3300023174-92</strain>
    </source>
</reference>
<accession>A0A6C0DXV5</accession>
<name>A0A6C0DXV5_9ZZZZ</name>
<proteinExistence type="predicted"/>
<dbReference type="InterPro" id="IPR027417">
    <property type="entry name" value="P-loop_NTPase"/>
</dbReference>
<organism evidence="2">
    <name type="scientific">viral metagenome</name>
    <dbReference type="NCBI Taxonomy" id="1070528"/>
    <lineage>
        <taxon>unclassified sequences</taxon>
        <taxon>metagenomes</taxon>
        <taxon>organismal metagenomes</taxon>
    </lineage>
</organism>
<dbReference type="Pfam" id="PF04665">
    <property type="entry name" value="Pox_A32"/>
    <property type="match status" value="1"/>
</dbReference>
<evidence type="ECO:0000256" key="1">
    <source>
        <dbReference type="SAM" id="MobiDB-lite"/>
    </source>
</evidence>
<dbReference type="Gene3D" id="3.40.50.300">
    <property type="entry name" value="P-loop containing nucleotide triphosphate hydrolases"/>
    <property type="match status" value="1"/>
</dbReference>
<dbReference type="InterPro" id="IPR006758">
    <property type="entry name" value="A32L"/>
</dbReference>
<feature type="compositionally biased region" description="Polar residues" evidence="1">
    <location>
        <begin position="268"/>
        <end position="279"/>
    </location>
</feature>
<evidence type="ECO:0000313" key="2">
    <source>
        <dbReference type="EMBL" id="QHT21318.1"/>
    </source>
</evidence>
<dbReference type="EMBL" id="MN739689">
    <property type="protein sequence ID" value="QHT21318.1"/>
    <property type="molecule type" value="Genomic_DNA"/>
</dbReference>
<sequence>MTLELKKFDMRSITFKPDENKGPVIVMIGRRDTGKSYLVRDLLYHHQDIPIGTVISGTEAGNGFYAQHVPKLFIHEEYNSVLIENILRRQKVVLKQAKKEMDQYRRTTIDPRAFVILDDCLYDQSWTKDKLMRLLFMNGRHWKIMLIITMQYPLGIPPNLRTNIDYVFILREPYMTNRKRIWENYASMFPTLESFCSVMDQTTENYECLVINNNAKSNKLHDQIFWYKAETRPDFKLGSKEFWEISKTMGDDDEDEAYDPSKGRKKTAGQQITVKKNKW</sequence>
<feature type="region of interest" description="Disordered" evidence="1">
    <location>
        <begin position="250"/>
        <end position="279"/>
    </location>
</feature>